<dbReference type="Gene3D" id="2.60.40.1610">
    <property type="entry name" value="Domain of unknown function DUF1254"/>
    <property type="match status" value="1"/>
</dbReference>
<reference evidence="2 3" key="1">
    <citation type="submission" date="2014-09" db="EMBL/GenBank/DDBJ databases">
        <title>Genome sequence of Sinomonas sp. MUSC 117.</title>
        <authorList>
            <person name="Lee L.-H."/>
        </authorList>
    </citation>
    <scope>NUCLEOTIDE SEQUENCE [LARGE SCALE GENOMIC DNA]</scope>
    <source>
        <strain evidence="2 3">MUSC 117</strain>
    </source>
</reference>
<dbReference type="InterPro" id="IPR037050">
    <property type="entry name" value="DUF1254_sf"/>
</dbReference>
<dbReference type="SUPFAM" id="SSF160935">
    <property type="entry name" value="VPA0735-like"/>
    <property type="match status" value="1"/>
</dbReference>
<dbReference type="PANTHER" id="PTHR36509">
    <property type="entry name" value="BLL3101 PROTEIN"/>
    <property type="match status" value="1"/>
</dbReference>
<dbReference type="Proteomes" id="UP000030982">
    <property type="component" value="Unassembled WGS sequence"/>
</dbReference>
<name>A0A0B2APV5_9MICC</name>
<accession>A0A0B2APV5</accession>
<dbReference type="PANTHER" id="PTHR36509:SF2">
    <property type="entry name" value="BLL3101 PROTEIN"/>
    <property type="match status" value="1"/>
</dbReference>
<evidence type="ECO:0000259" key="1">
    <source>
        <dbReference type="Pfam" id="PF06863"/>
    </source>
</evidence>
<evidence type="ECO:0000313" key="3">
    <source>
        <dbReference type="Proteomes" id="UP000030982"/>
    </source>
</evidence>
<proteinExistence type="predicted"/>
<organism evidence="2 3">
    <name type="scientific">Sinomonas humi</name>
    <dbReference type="NCBI Taxonomy" id="1338436"/>
    <lineage>
        <taxon>Bacteria</taxon>
        <taxon>Bacillati</taxon>
        <taxon>Actinomycetota</taxon>
        <taxon>Actinomycetes</taxon>
        <taxon>Micrococcales</taxon>
        <taxon>Micrococcaceae</taxon>
        <taxon>Sinomonas</taxon>
    </lineage>
</organism>
<dbReference type="InterPro" id="IPR010679">
    <property type="entry name" value="DUF1254"/>
</dbReference>
<dbReference type="AlphaFoldDB" id="A0A0B2APV5"/>
<evidence type="ECO:0000313" key="2">
    <source>
        <dbReference type="EMBL" id="KHL05693.1"/>
    </source>
</evidence>
<gene>
    <name evidence="2" type="ORF">LK10_00090</name>
</gene>
<dbReference type="Pfam" id="PF06863">
    <property type="entry name" value="DUF1254"/>
    <property type="match status" value="1"/>
</dbReference>
<comment type="caution">
    <text evidence="2">The sequence shown here is derived from an EMBL/GenBank/DDBJ whole genome shotgun (WGS) entry which is preliminary data.</text>
</comment>
<sequence length="183" mass="19656">MLGVAALVVWLLVTPAFIYFWPRITVNGYKRAILKRGFGDGPIPVNTLYAAPTTSSPSVGTGSLLATGTNDVLYIGGWLDLREGPQVLHVPDTAGRYYSLQFTSPSDSANFAYVGKRTTGTGAGEFLLIGPRWKGQVPNGMRLISSPSNSALVIGRVFVESEADLPAAYALARRIQLSPLNRQ</sequence>
<keyword evidence="3" id="KW-1185">Reference proteome</keyword>
<feature type="domain" description="DUF1254" evidence="1">
    <location>
        <begin position="46"/>
        <end position="179"/>
    </location>
</feature>
<dbReference type="EMBL" id="JTDL01000001">
    <property type="protein sequence ID" value="KHL05693.1"/>
    <property type="molecule type" value="Genomic_DNA"/>
</dbReference>
<protein>
    <recommendedName>
        <fullName evidence="1">DUF1254 domain-containing protein</fullName>
    </recommendedName>
</protein>